<name>A0A819G3V6_9BILA</name>
<evidence type="ECO:0000313" key="2">
    <source>
        <dbReference type="EMBL" id="CAF3875392.1"/>
    </source>
</evidence>
<feature type="compositionally biased region" description="Polar residues" evidence="1">
    <location>
        <begin position="372"/>
        <end position="381"/>
    </location>
</feature>
<dbReference type="EMBL" id="CAJOBE010003353">
    <property type="protein sequence ID" value="CAF3875392.1"/>
    <property type="molecule type" value="Genomic_DNA"/>
</dbReference>
<protein>
    <submittedName>
        <fullName evidence="2">Uncharacterized protein</fullName>
    </submittedName>
</protein>
<dbReference type="AlphaFoldDB" id="A0A819G3V6"/>
<feature type="non-terminal residue" evidence="2">
    <location>
        <position position="1"/>
    </location>
</feature>
<reference evidence="2" key="1">
    <citation type="submission" date="2021-02" db="EMBL/GenBank/DDBJ databases">
        <authorList>
            <person name="Nowell W R."/>
        </authorList>
    </citation>
    <scope>NUCLEOTIDE SEQUENCE</scope>
</reference>
<evidence type="ECO:0000256" key="1">
    <source>
        <dbReference type="SAM" id="MobiDB-lite"/>
    </source>
</evidence>
<feature type="compositionally biased region" description="Basic and acidic residues" evidence="1">
    <location>
        <begin position="356"/>
        <end position="371"/>
    </location>
</feature>
<feature type="compositionally biased region" description="Basic and acidic residues" evidence="1">
    <location>
        <begin position="516"/>
        <end position="532"/>
    </location>
</feature>
<dbReference type="Proteomes" id="UP000663874">
    <property type="component" value="Unassembled WGS sequence"/>
</dbReference>
<evidence type="ECO:0000313" key="3">
    <source>
        <dbReference type="Proteomes" id="UP000663874"/>
    </source>
</evidence>
<accession>A0A819G3V6</accession>
<feature type="compositionally biased region" description="Polar residues" evidence="1">
    <location>
        <begin position="471"/>
        <end position="480"/>
    </location>
</feature>
<feature type="compositionally biased region" description="Polar residues" evidence="1">
    <location>
        <begin position="245"/>
        <end position="257"/>
    </location>
</feature>
<gene>
    <name evidence="2" type="ORF">FNK824_LOCUS19247</name>
</gene>
<feature type="compositionally biased region" description="Polar residues" evidence="1">
    <location>
        <begin position="23"/>
        <end position="42"/>
    </location>
</feature>
<feature type="compositionally biased region" description="Acidic residues" evidence="1">
    <location>
        <begin position="505"/>
        <end position="515"/>
    </location>
</feature>
<feature type="compositionally biased region" description="Basic and acidic residues" evidence="1">
    <location>
        <begin position="301"/>
        <end position="327"/>
    </location>
</feature>
<feature type="compositionally biased region" description="Basic and acidic residues" evidence="1">
    <location>
        <begin position="263"/>
        <end position="279"/>
    </location>
</feature>
<sequence length="582" mass="65132">EQKDQRSRSPSPTSEQKDERSRSPSPTSGQKDQRSRSPSPTSEQKDQRSRSPSHTSEQKDQRSRSPSPTSEQKDERSRSPSPTSEQKDQRSRSPSPTSEQKDQRSRSPSPTSEQKDQRSRSPSAIKGEEEQQGIMGVVSSIVNERQVGSQYSSSDAEQKGQGSRKTSVDMEMKQPIIDNEQKPESDLFTSAINGNERRSSSQEIDDDVINPAISKPPLSLSALSEELEKNKNAQSSLDFTHETTHNLTENVARSQMMESEKEDYDRSIVPRITEKHHQEEEEEENVMQSFSPLSFTNENKLSGEEDYNSKETDENRHVLTKNDEQLKESSMSSPLTEKHVEEPWLIVSPTAISPSTEDRQDVSFINIKDENQNSSMISSSAALHGESHSSETIKSPVKESIPSSILENQGTISPTSTIHQELPNISHSPSLIPSKPSETIEHVSSKRPSSFEHDVKSDPFPNLLLSDVDRSSITPRQSPSAIIRPNTLAFSPNDHDLDGLYLSNDYDDENEISENNEDHHNSASSTVHEEYHPFSPLHKNNVEEQHTPIDPNDVSKTLSIVEKSRIEDSDNSGVDSTDSRNT</sequence>
<proteinExistence type="predicted"/>
<feature type="compositionally biased region" description="Polar residues" evidence="1">
    <location>
        <begin position="401"/>
        <end position="431"/>
    </location>
</feature>
<feature type="compositionally biased region" description="Basic and acidic residues" evidence="1">
    <location>
        <begin position="438"/>
        <end position="457"/>
    </location>
</feature>
<comment type="caution">
    <text evidence="2">The sequence shown here is derived from an EMBL/GenBank/DDBJ whole genome shotgun (WGS) entry which is preliminary data.</text>
</comment>
<feature type="compositionally biased region" description="Polar residues" evidence="1">
    <location>
        <begin position="286"/>
        <end position="300"/>
    </location>
</feature>
<feature type="region of interest" description="Disordered" evidence="1">
    <location>
        <begin position="1"/>
        <end position="582"/>
    </location>
</feature>
<feature type="compositionally biased region" description="Polar residues" evidence="1">
    <location>
        <begin position="140"/>
        <end position="165"/>
    </location>
</feature>
<organism evidence="2 3">
    <name type="scientific">Rotaria sordida</name>
    <dbReference type="NCBI Taxonomy" id="392033"/>
    <lineage>
        <taxon>Eukaryota</taxon>
        <taxon>Metazoa</taxon>
        <taxon>Spiralia</taxon>
        <taxon>Gnathifera</taxon>
        <taxon>Rotifera</taxon>
        <taxon>Eurotatoria</taxon>
        <taxon>Bdelloidea</taxon>
        <taxon>Philodinida</taxon>
        <taxon>Philodinidae</taxon>
        <taxon>Rotaria</taxon>
    </lineage>
</organism>